<dbReference type="AlphaFoldDB" id="A0A8D5JRV3"/>
<reference evidence="2" key="1">
    <citation type="journal article" date="2021" name="Arch. Microbiol.">
        <title>Methyloradius palustris gen. nov., sp. nov., a methanol-oxidizing bacterium isolated from snow.</title>
        <authorList>
            <person name="Miyadera T."/>
            <person name="Kojima H."/>
            <person name="Fukui M."/>
        </authorList>
    </citation>
    <scope>NUCLEOTIDE SEQUENCE</scope>
    <source>
        <strain evidence="2">Zm11</strain>
    </source>
</reference>
<accession>A0A8D5JRV3</accession>
<protein>
    <recommendedName>
        <fullName evidence="1">AAA+ ATPase domain-containing protein</fullName>
    </recommendedName>
</protein>
<keyword evidence="3" id="KW-1185">Reference proteome</keyword>
<dbReference type="PANTHER" id="PTHR42935">
    <property type="entry name" value="SLR0930 PROTEIN"/>
    <property type="match status" value="1"/>
</dbReference>
<gene>
    <name evidence="2" type="ORF">ZMTM_21000</name>
</gene>
<name>A0A8D5JRV3_9PROT</name>
<dbReference type="EMBL" id="AP024110">
    <property type="protein sequence ID" value="BCM25841.1"/>
    <property type="molecule type" value="Genomic_DNA"/>
</dbReference>
<dbReference type="SMART" id="SM00382">
    <property type="entry name" value="AAA"/>
    <property type="match status" value="1"/>
</dbReference>
<proteinExistence type="predicted"/>
<organism evidence="2 3">
    <name type="scientific">Methyloradius palustris</name>
    <dbReference type="NCBI Taxonomy" id="2778876"/>
    <lineage>
        <taxon>Bacteria</taxon>
        <taxon>Pseudomonadati</taxon>
        <taxon>Pseudomonadota</taxon>
        <taxon>Betaproteobacteria</taxon>
        <taxon>Nitrosomonadales</taxon>
        <taxon>Methylophilaceae</taxon>
        <taxon>Methyloradius</taxon>
    </lineage>
</organism>
<sequence length="308" mass="34681">MKKFEQLISRAESLIARLDALLPPSPVETDWSATAWRWVNSGQANNARHGYLQAVPHPHMIQLDDICNIDEQKAEIVRNTEQFVNGLPANNVLLTGARGTGKSSLVKAVLGKFAKDGLRLVEVDKQDLVALAEIVSQLRNRPEHFIIFCDDLSFEANDPGYKSLKVVLDGSISATSDNVLVYATSNRRHLMPEFMSENLETQYVGEEIRPGDTTEEKVSLSERFGLWLSFYAFDQDEYLRVAEQWLKHYGIKKMTDEIRQSALSFSHTRGARSGRVAYQFARDYAGRTGLAKKLNKKTATKTAKKQTT</sequence>
<dbReference type="RefSeq" id="WP_221763887.1">
    <property type="nucleotide sequence ID" value="NZ_AP024110.1"/>
</dbReference>
<dbReference type="Pfam" id="PF05673">
    <property type="entry name" value="DUF815"/>
    <property type="match status" value="1"/>
</dbReference>
<evidence type="ECO:0000313" key="3">
    <source>
        <dbReference type="Proteomes" id="UP000826722"/>
    </source>
</evidence>
<feature type="domain" description="AAA+ ATPase" evidence="1">
    <location>
        <begin position="88"/>
        <end position="214"/>
    </location>
</feature>
<dbReference type="InterPro" id="IPR003593">
    <property type="entry name" value="AAA+_ATPase"/>
</dbReference>
<evidence type="ECO:0000313" key="2">
    <source>
        <dbReference type="EMBL" id="BCM25841.1"/>
    </source>
</evidence>
<dbReference type="CDD" id="cd00009">
    <property type="entry name" value="AAA"/>
    <property type="match status" value="1"/>
</dbReference>
<dbReference type="KEGG" id="mpau:ZMTM_21000"/>
<dbReference type="PANTHER" id="PTHR42935:SF1">
    <property type="entry name" value="SLR0930 PROTEIN"/>
    <property type="match status" value="1"/>
</dbReference>
<dbReference type="InterPro" id="IPR008533">
    <property type="entry name" value="DUF815"/>
</dbReference>
<dbReference type="Gene3D" id="3.40.50.300">
    <property type="entry name" value="P-loop containing nucleotide triphosphate hydrolases"/>
    <property type="match status" value="1"/>
</dbReference>
<dbReference type="SUPFAM" id="SSF52540">
    <property type="entry name" value="P-loop containing nucleoside triphosphate hydrolases"/>
    <property type="match status" value="1"/>
</dbReference>
<dbReference type="Proteomes" id="UP000826722">
    <property type="component" value="Chromosome"/>
</dbReference>
<evidence type="ECO:0000259" key="1">
    <source>
        <dbReference type="SMART" id="SM00382"/>
    </source>
</evidence>
<dbReference type="InterPro" id="IPR027417">
    <property type="entry name" value="P-loop_NTPase"/>
</dbReference>